<dbReference type="RefSeq" id="WP_356958345.1">
    <property type="nucleotide sequence ID" value="NZ_JBEYBD010000012.1"/>
</dbReference>
<dbReference type="EMBL" id="JBEYBF010000015">
    <property type="protein sequence ID" value="MEU1954406.1"/>
    <property type="molecule type" value="Genomic_DNA"/>
</dbReference>
<sequence>MASRAVLAAAAGPPSAIVSQLAGTIEPRDSLVLQCGYLRTFFDTAFGRYEDLGQAPTTLLHLEIVPVP</sequence>
<accession>A0ABV2WU35</accession>
<evidence type="ECO:0000313" key="1">
    <source>
        <dbReference type="EMBL" id="MEU1954406.1"/>
    </source>
</evidence>
<name>A0ABV2WU35_9NOCA</name>
<proteinExistence type="predicted"/>
<organism evidence="1 2">
    <name type="scientific">Nocardia rhamnosiphila</name>
    <dbReference type="NCBI Taxonomy" id="426716"/>
    <lineage>
        <taxon>Bacteria</taxon>
        <taxon>Bacillati</taxon>
        <taxon>Actinomycetota</taxon>
        <taxon>Actinomycetes</taxon>
        <taxon>Mycobacteriales</taxon>
        <taxon>Nocardiaceae</taxon>
        <taxon>Nocardia</taxon>
    </lineage>
</organism>
<dbReference type="Proteomes" id="UP001550628">
    <property type="component" value="Unassembled WGS sequence"/>
</dbReference>
<evidence type="ECO:0000313" key="2">
    <source>
        <dbReference type="Proteomes" id="UP001550628"/>
    </source>
</evidence>
<protein>
    <submittedName>
        <fullName evidence="1">Uncharacterized protein</fullName>
    </submittedName>
</protein>
<gene>
    <name evidence="1" type="ORF">ABZ510_21395</name>
</gene>
<keyword evidence="2" id="KW-1185">Reference proteome</keyword>
<comment type="caution">
    <text evidence="1">The sequence shown here is derived from an EMBL/GenBank/DDBJ whole genome shotgun (WGS) entry which is preliminary data.</text>
</comment>
<reference evidence="1 2" key="1">
    <citation type="submission" date="2024-06" db="EMBL/GenBank/DDBJ databases">
        <title>The Natural Products Discovery Center: Release of the First 8490 Sequenced Strains for Exploring Actinobacteria Biosynthetic Diversity.</title>
        <authorList>
            <person name="Kalkreuter E."/>
            <person name="Kautsar S.A."/>
            <person name="Yang D."/>
            <person name="Bader C.D."/>
            <person name="Teijaro C.N."/>
            <person name="Fluegel L."/>
            <person name="Davis C.M."/>
            <person name="Simpson J.R."/>
            <person name="Lauterbach L."/>
            <person name="Steele A.D."/>
            <person name="Gui C."/>
            <person name="Meng S."/>
            <person name="Li G."/>
            <person name="Viehrig K."/>
            <person name="Ye F."/>
            <person name="Su P."/>
            <person name="Kiefer A.F."/>
            <person name="Nichols A."/>
            <person name="Cepeda A.J."/>
            <person name="Yan W."/>
            <person name="Fan B."/>
            <person name="Jiang Y."/>
            <person name="Adhikari A."/>
            <person name="Zheng C.-J."/>
            <person name="Schuster L."/>
            <person name="Cowan T.M."/>
            <person name="Smanski M.J."/>
            <person name="Chevrette M.G."/>
            <person name="De Carvalho L.P.S."/>
            <person name="Shen B."/>
        </authorList>
    </citation>
    <scope>NUCLEOTIDE SEQUENCE [LARGE SCALE GENOMIC DNA]</scope>
    <source>
        <strain evidence="1 2">NPDC019708</strain>
    </source>
</reference>